<dbReference type="InterPro" id="IPR003682">
    <property type="entry name" value="rRNA_ssu_MeTfrase_G"/>
</dbReference>
<dbReference type="CDD" id="cd02440">
    <property type="entry name" value="AdoMet_MTases"/>
    <property type="match status" value="1"/>
</dbReference>
<dbReference type="NCBIfam" id="TIGR00138">
    <property type="entry name" value="rsmG_gidB"/>
    <property type="match status" value="1"/>
</dbReference>
<evidence type="ECO:0000313" key="7">
    <source>
        <dbReference type="Proteomes" id="UP000694251"/>
    </source>
</evidence>
<dbReference type="AlphaFoldDB" id="A0A8T1XT97"/>
<keyword evidence="5" id="KW-0949">S-adenosyl-L-methionine</keyword>
<evidence type="ECO:0000256" key="3">
    <source>
        <dbReference type="ARBA" id="ARBA00022603"/>
    </source>
</evidence>
<name>A0A8T1XT97_ARASU</name>
<accession>A0A8T1XT97</accession>
<evidence type="ECO:0000313" key="6">
    <source>
        <dbReference type="EMBL" id="KAG7537338.1"/>
    </source>
</evidence>
<dbReference type="GO" id="GO:0005829">
    <property type="term" value="C:cytosol"/>
    <property type="evidence" value="ECO:0007669"/>
    <property type="project" value="TreeGrafter"/>
</dbReference>
<protein>
    <submittedName>
        <fullName evidence="6">rRNA small subunit methyltransferase G</fullName>
    </submittedName>
</protein>
<proteinExistence type="inferred from homology"/>
<dbReference type="GO" id="GO:0070043">
    <property type="term" value="F:rRNA (guanine-N7-)-methyltransferase activity"/>
    <property type="evidence" value="ECO:0007669"/>
    <property type="project" value="TreeGrafter"/>
</dbReference>
<dbReference type="PANTHER" id="PTHR31760">
    <property type="entry name" value="S-ADENOSYL-L-METHIONINE-DEPENDENT METHYLTRANSFERASES SUPERFAMILY PROTEIN"/>
    <property type="match status" value="1"/>
</dbReference>
<keyword evidence="4" id="KW-0808">Transferase</keyword>
<keyword evidence="3 6" id="KW-0489">Methyltransferase</keyword>
<evidence type="ECO:0000256" key="1">
    <source>
        <dbReference type="ARBA" id="ARBA00022490"/>
    </source>
</evidence>
<evidence type="ECO:0000256" key="2">
    <source>
        <dbReference type="ARBA" id="ARBA00022552"/>
    </source>
</evidence>
<dbReference type="FunFam" id="3.40.50.150:FF:000041">
    <property type="entry name" value="Ribosomal RNA small subunit methyltransferase G"/>
    <property type="match status" value="1"/>
</dbReference>
<dbReference type="OrthoDB" id="784548at2759"/>
<comment type="caution">
    <text evidence="6">The sequence shown here is derived from an EMBL/GenBank/DDBJ whole genome shotgun (WGS) entry which is preliminary data.</text>
</comment>
<evidence type="ECO:0000256" key="5">
    <source>
        <dbReference type="ARBA" id="ARBA00022691"/>
    </source>
</evidence>
<dbReference type="HAMAP" id="MF_00074">
    <property type="entry name" value="16SrRNA_methyltr_G"/>
    <property type="match status" value="1"/>
</dbReference>
<dbReference type="PANTHER" id="PTHR31760:SF0">
    <property type="entry name" value="S-ADENOSYL-L-METHIONINE-DEPENDENT METHYLTRANSFERASES SUPERFAMILY PROTEIN"/>
    <property type="match status" value="1"/>
</dbReference>
<keyword evidence="7" id="KW-1185">Reference proteome</keyword>
<keyword evidence="2" id="KW-0698">rRNA processing</keyword>
<evidence type="ECO:0000256" key="4">
    <source>
        <dbReference type="ARBA" id="ARBA00022679"/>
    </source>
</evidence>
<keyword evidence="1" id="KW-0963">Cytoplasm</keyword>
<dbReference type="EMBL" id="JAEFBJ010000013">
    <property type="protein sequence ID" value="KAG7537338.1"/>
    <property type="molecule type" value="Genomic_DNA"/>
</dbReference>
<sequence length="319" mass="35599">MQCVSHVISLGHLIKHLPCTKSYTFLRRRFQSKALTNVAVSTTASCFKSLSSSQQDQIHLYVDTLLQWNQKMNLTATKEADEVMERHIEDSLAILPPIKTCYNLHSSGLYDHINIIDVGSGAGLPGLVLAIACPDWRVTLLESINKRCVFLEHVVNVTGLTNVKIVRGRAESCGHDVMYREKFDVAIARAVAEMRVLAEYCLPLVRIGGLFVAAKGHDPKEEVQNAENAVRMLGGSILQISPVNSHSPYGQRTTVVCRKDHSTPQKYPREAEDPMYTYQFSDTSTALITSSWEFVMDSRHLKSVVCHISSLSVRSHDSE</sequence>
<dbReference type="Pfam" id="PF02527">
    <property type="entry name" value="GidB"/>
    <property type="match status" value="1"/>
</dbReference>
<reference evidence="6 7" key="1">
    <citation type="submission" date="2020-12" db="EMBL/GenBank/DDBJ databases">
        <title>Concerted genomic and epigenomic changes stabilize Arabidopsis allopolyploids.</title>
        <authorList>
            <person name="Chen Z."/>
        </authorList>
    </citation>
    <scope>NUCLEOTIDE SEQUENCE [LARGE SCALE GENOMIC DNA]</scope>
    <source>
        <strain evidence="6">As9502</strain>
        <tissue evidence="6">Leaf</tissue>
    </source>
</reference>
<organism evidence="6 7">
    <name type="scientific">Arabidopsis suecica</name>
    <name type="common">Swedish thale-cress</name>
    <name type="synonym">Cardaminopsis suecica</name>
    <dbReference type="NCBI Taxonomy" id="45249"/>
    <lineage>
        <taxon>Eukaryota</taxon>
        <taxon>Viridiplantae</taxon>
        <taxon>Streptophyta</taxon>
        <taxon>Embryophyta</taxon>
        <taxon>Tracheophyta</taxon>
        <taxon>Spermatophyta</taxon>
        <taxon>Magnoliopsida</taxon>
        <taxon>eudicotyledons</taxon>
        <taxon>Gunneridae</taxon>
        <taxon>Pentapetalae</taxon>
        <taxon>rosids</taxon>
        <taxon>malvids</taxon>
        <taxon>Brassicales</taxon>
        <taxon>Brassicaceae</taxon>
        <taxon>Camelineae</taxon>
        <taxon>Arabidopsis</taxon>
    </lineage>
</organism>
<gene>
    <name evidence="6" type="ORF">ISN44_As13g012360</name>
</gene>
<dbReference type="Proteomes" id="UP000694251">
    <property type="component" value="Chromosome 13"/>
</dbReference>